<reference evidence="2" key="1">
    <citation type="submission" date="2016-10" db="EMBL/GenBank/DDBJ databases">
        <authorList>
            <person name="Varghese N."/>
            <person name="Submissions S."/>
        </authorList>
    </citation>
    <scope>NUCLEOTIDE SEQUENCE [LARGE SCALE GENOMIC DNA]</scope>
    <source>
        <strain evidence="2">DSM 19181</strain>
    </source>
</reference>
<accession>A0A1G9E5C6</accession>
<dbReference type="EMBL" id="FNFK01000054">
    <property type="protein sequence ID" value="SDK71302.1"/>
    <property type="molecule type" value="Genomic_DNA"/>
</dbReference>
<dbReference type="RefSeq" id="WP_091268431.1">
    <property type="nucleotide sequence ID" value="NZ_FNFK01000054.1"/>
</dbReference>
<dbReference type="STRING" id="426701.SAMN04488098_10548"/>
<dbReference type="OrthoDB" id="368860at2"/>
<name>A0A1G9E5C6_9LACT</name>
<keyword evidence="2" id="KW-1185">Reference proteome</keyword>
<evidence type="ECO:0000313" key="1">
    <source>
        <dbReference type="EMBL" id="SDK71302.1"/>
    </source>
</evidence>
<proteinExistence type="predicted"/>
<protein>
    <submittedName>
        <fullName evidence="1">Uncharacterized protein</fullName>
    </submittedName>
</protein>
<dbReference type="AlphaFoldDB" id="A0A1G9E5C6"/>
<gene>
    <name evidence="1" type="ORF">SAMN04488098_10548</name>
</gene>
<sequence length="157" mass="18042">MDKYNTKMTINKWFSYINLEKLSPSSQKAIHAFNRYAKKLTFSRVLMLFLFAINEETESLRHLDQQLVHPQLKMVIGVDTISYSQLSRALKALDATVLLEIFNQLLGMVHQKTHISRQKIKTTSVNWWFALRLKASLTGLGLKGPLSGFPLCTTFTH</sequence>
<evidence type="ECO:0000313" key="2">
    <source>
        <dbReference type="Proteomes" id="UP000199433"/>
    </source>
</evidence>
<dbReference type="Proteomes" id="UP000199433">
    <property type="component" value="Unassembled WGS sequence"/>
</dbReference>
<organism evidence="1 2">
    <name type="scientific">Alkalibacterium thalassium</name>
    <dbReference type="NCBI Taxonomy" id="426701"/>
    <lineage>
        <taxon>Bacteria</taxon>
        <taxon>Bacillati</taxon>
        <taxon>Bacillota</taxon>
        <taxon>Bacilli</taxon>
        <taxon>Lactobacillales</taxon>
        <taxon>Carnobacteriaceae</taxon>
        <taxon>Alkalibacterium</taxon>
    </lineage>
</organism>